<feature type="region of interest" description="Disordered" evidence="1">
    <location>
        <begin position="1"/>
        <end position="31"/>
    </location>
</feature>
<dbReference type="Proteomes" id="UP000604825">
    <property type="component" value="Unassembled WGS sequence"/>
</dbReference>
<feature type="region of interest" description="Disordered" evidence="1">
    <location>
        <begin position="87"/>
        <end position="131"/>
    </location>
</feature>
<organism evidence="2 3">
    <name type="scientific">Miscanthus lutarioriparius</name>
    <dbReference type="NCBI Taxonomy" id="422564"/>
    <lineage>
        <taxon>Eukaryota</taxon>
        <taxon>Viridiplantae</taxon>
        <taxon>Streptophyta</taxon>
        <taxon>Embryophyta</taxon>
        <taxon>Tracheophyta</taxon>
        <taxon>Spermatophyta</taxon>
        <taxon>Magnoliopsida</taxon>
        <taxon>Liliopsida</taxon>
        <taxon>Poales</taxon>
        <taxon>Poaceae</taxon>
        <taxon>PACMAD clade</taxon>
        <taxon>Panicoideae</taxon>
        <taxon>Andropogonodae</taxon>
        <taxon>Andropogoneae</taxon>
        <taxon>Saccharinae</taxon>
        <taxon>Miscanthus</taxon>
    </lineage>
</organism>
<protein>
    <submittedName>
        <fullName evidence="2">Uncharacterized protein</fullName>
    </submittedName>
</protein>
<comment type="caution">
    <text evidence="2">The sequence shown here is derived from an EMBL/GenBank/DDBJ whole genome shotgun (WGS) entry which is preliminary data.</text>
</comment>
<accession>A0A811QJS4</accession>
<keyword evidence="3" id="KW-1185">Reference proteome</keyword>
<dbReference type="EMBL" id="CAJGYO010000010">
    <property type="protein sequence ID" value="CAD6256180.1"/>
    <property type="molecule type" value="Genomic_DNA"/>
</dbReference>
<evidence type="ECO:0000313" key="2">
    <source>
        <dbReference type="EMBL" id="CAD6256180.1"/>
    </source>
</evidence>
<name>A0A811QJS4_9POAL</name>
<reference evidence="2" key="1">
    <citation type="submission" date="2020-10" db="EMBL/GenBank/DDBJ databases">
        <authorList>
            <person name="Han B."/>
            <person name="Lu T."/>
            <person name="Zhao Q."/>
            <person name="Huang X."/>
            <person name="Zhao Y."/>
        </authorList>
    </citation>
    <scope>NUCLEOTIDE SEQUENCE</scope>
</reference>
<feature type="compositionally biased region" description="Basic and acidic residues" evidence="1">
    <location>
        <begin position="97"/>
        <end position="131"/>
    </location>
</feature>
<sequence length="131" mass="13403">MGMGTTDLGFEPVVHGGREPNGGGVSPAGSGCVRRAVRLPQRVRAAEHGEVLDIEAVGGEGLDHEADVAVQERKLAAAGGVGCAAVPREEREGEGEVPERGDGGGEVHVEERGAGRASGDEACIRERGVRT</sequence>
<evidence type="ECO:0000256" key="1">
    <source>
        <dbReference type="SAM" id="MobiDB-lite"/>
    </source>
</evidence>
<dbReference type="AlphaFoldDB" id="A0A811QJS4"/>
<proteinExistence type="predicted"/>
<gene>
    <name evidence="2" type="ORF">NCGR_LOCUS39693</name>
</gene>
<evidence type="ECO:0000313" key="3">
    <source>
        <dbReference type="Proteomes" id="UP000604825"/>
    </source>
</evidence>